<dbReference type="EMBL" id="CBTN010000061">
    <property type="protein sequence ID" value="CDH58839.1"/>
    <property type="molecule type" value="Genomic_DNA"/>
</dbReference>
<dbReference type="SUPFAM" id="SSF81383">
    <property type="entry name" value="F-box domain"/>
    <property type="match status" value="1"/>
</dbReference>
<proteinExistence type="predicted"/>
<dbReference type="PANTHER" id="PTHR38926:SF72">
    <property type="entry name" value="IM:7136021-RELATED"/>
    <property type="match status" value="1"/>
</dbReference>
<dbReference type="VEuPathDB" id="FungiDB:LCOR_09686.1"/>
<dbReference type="InterPro" id="IPR036047">
    <property type="entry name" value="F-box-like_dom_sf"/>
</dbReference>
<evidence type="ECO:0000313" key="2">
    <source>
        <dbReference type="EMBL" id="CDH58839.1"/>
    </source>
</evidence>
<dbReference type="InterPro" id="IPR001810">
    <property type="entry name" value="F-box_dom"/>
</dbReference>
<dbReference type="Pfam" id="PF12937">
    <property type="entry name" value="F-box-like"/>
    <property type="match status" value="1"/>
</dbReference>
<evidence type="ECO:0000313" key="3">
    <source>
        <dbReference type="Proteomes" id="UP000027586"/>
    </source>
</evidence>
<dbReference type="PROSITE" id="PS50181">
    <property type="entry name" value="FBOX"/>
    <property type="match status" value="1"/>
</dbReference>
<dbReference type="Proteomes" id="UP000027586">
    <property type="component" value="Unassembled WGS sequence"/>
</dbReference>
<feature type="domain" description="F-box" evidence="1">
    <location>
        <begin position="1"/>
        <end position="49"/>
    </location>
</feature>
<reference evidence="2" key="1">
    <citation type="submission" date="2013-08" db="EMBL/GenBank/DDBJ databases">
        <title>Gene expansion shapes genome architecture in the human pathogen Lichtheimia corymbifera: an evolutionary genomics analysis in the ancient terrestrial Mucorales (Mucoromycotina).</title>
        <authorList>
            <person name="Schwartze V.U."/>
            <person name="Winter S."/>
            <person name="Shelest E."/>
            <person name="Marcet-Houben M."/>
            <person name="Horn F."/>
            <person name="Wehner S."/>
            <person name="Hoffmann K."/>
            <person name="Riege K."/>
            <person name="Sammeth M."/>
            <person name="Nowrousian M."/>
            <person name="Valiante V."/>
            <person name="Linde J."/>
            <person name="Jacobsen I.D."/>
            <person name="Marz M."/>
            <person name="Brakhage A.A."/>
            <person name="Gabaldon T."/>
            <person name="Bocker S."/>
            <person name="Voigt K."/>
        </authorList>
    </citation>
    <scope>NUCLEOTIDE SEQUENCE [LARGE SCALE GENOMIC DNA]</scope>
    <source>
        <strain evidence="2">FSU 9682</strain>
    </source>
</reference>
<dbReference type="Gene3D" id="3.80.10.10">
    <property type="entry name" value="Ribonuclease Inhibitor"/>
    <property type="match status" value="1"/>
</dbReference>
<dbReference type="InterPro" id="IPR032675">
    <property type="entry name" value="LRR_dom_sf"/>
</dbReference>
<dbReference type="Gene3D" id="1.20.1280.50">
    <property type="match status" value="1"/>
</dbReference>
<name>A0A068S954_9FUNG</name>
<accession>A0A068S954</accession>
<dbReference type="OrthoDB" id="2264720at2759"/>
<keyword evidence="3" id="KW-1185">Reference proteome</keyword>
<dbReference type="PANTHER" id="PTHR38926">
    <property type="entry name" value="F-BOX DOMAIN CONTAINING PROTEIN, EXPRESSED"/>
    <property type="match status" value="1"/>
</dbReference>
<evidence type="ECO:0000259" key="1">
    <source>
        <dbReference type="PROSITE" id="PS50181"/>
    </source>
</evidence>
<dbReference type="SUPFAM" id="SSF52058">
    <property type="entry name" value="L domain-like"/>
    <property type="match status" value="1"/>
</dbReference>
<comment type="caution">
    <text evidence="2">The sequence shown here is derived from an EMBL/GenBank/DDBJ whole genome shotgun (WGS) entry which is preliminary data.</text>
</comment>
<protein>
    <recommendedName>
        <fullName evidence="1">F-box domain-containing protein</fullName>
    </recommendedName>
</protein>
<organism evidence="2 3">
    <name type="scientific">Lichtheimia corymbifera JMRC:FSU:9682</name>
    <dbReference type="NCBI Taxonomy" id="1263082"/>
    <lineage>
        <taxon>Eukaryota</taxon>
        <taxon>Fungi</taxon>
        <taxon>Fungi incertae sedis</taxon>
        <taxon>Mucoromycota</taxon>
        <taxon>Mucoromycotina</taxon>
        <taxon>Mucoromycetes</taxon>
        <taxon>Mucorales</taxon>
        <taxon>Lichtheimiaceae</taxon>
        <taxon>Lichtheimia</taxon>
    </lineage>
</organism>
<sequence>MPALHTLPPEIITNIVSQLDRNDCITCIGVCQQWRRAIPPCAANLWADIAIATNADDTLDHIRYFAPHLRSVTLLSNFGENRLYDALAKLQECHRIDRLKMQLASQMKHPEKLIELLRALSKKTTHRYHRLHTLELHSTRPLPSLLPRIIAACPDVTQLSYAVMPFSVAYRPKLLPVEARDRLGLTTLRIDTKETSFDLYAILQHCPSLLRLKVNLMVQLDYHTILQACPFIQVIHSGPFNLLYDYDTHPSYSQAKDDDDDPCYGVRHLVLHEYRQDRIKNLATLDFILEQHSTLELLHLELEGLTCTDWDHLVSRLPHHPFHRLKTLCCRSLYGCRGGHIAALIMACPNLEHLHLCRMHHLDTPVWRSLLSLRSLEKLELCIENPDVLVDQQDHHAPPAAAARRMTTTLNHRHHVVSSSGGILPWFFQTISRPNTPSLRYLSLSSMGSLLIDSAVLLAVASIRTLEELSLEGVEKMLVPPQVMAQFLTRLQQHGTLQHLALIRVTRMDIEILDILFGMSHLKTLKITKCKPLTAEILEQWLEDRKTKNSDDNTLNRRPLFLHEVKVDNRIIVSR</sequence>
<dbReference type="AlphaFoldDB" id="A0A068S954"/>
<gene>
    <name evidence="2" type="ORF">LCOR_09686.1</name>
</gene>